<dbReference type="Proteomes" id="UP001156690">
    <property type="component" value="Unassembled WGS sequence"/>
</dbReference>
<feature type="signal peptide" evidence="1">
    <location>
        <begin position="1"/>
        <end position="21"/>
    </location>
</feature>
<evidence type="ECO:0000313" key="2">
    <source>
        <dbReference type="EMBL" id="GLQ73299.1"/>
    </source>
</evidence>
<feature type="chain" id="PRO_5043405797" description="DUF3015 domain-containing protein" evidence="1">
    <location>
        <begin position="22"/>
        <end position="143"/>
    </location>
</feature>
<gene>
    <name evidence="2" type="ORF">GCM10007932_26590</name>
</gene>
<name>A0AAV5NRY0_9VIBR</name>
<proteinExistence type="predicted"/>
<comment type="caution">
    <text evidence="2">The sequence shown here is derived from an EMBL/GenBank/DDBJ whole genome shotgun (WGS) entry which is preliminary data.</text>
</comment>
<keyword evidence="1" id="KW-0732">Signal</keyword>
<evidence type="ECO:0008006" key="4">
    <source>
        <dbReference type="Google" id="ProtNLM"/>
    </source>
</evidence>
<dbReference type="RefSeq" id="WP_126608058.1">
    <property type="nucleotide sequence ID" value="NZ_AP025144.1"/>
</dbReference>
<dbReference type="InterPro" id="IPR021383">
    <property type="entry name" value="DUF3015"/>
</dbReference>
<protein>
    <recommendedName>
        <fullName evidence="4">DUF3015 domain-containing protein</fullName>
    </recommendedName>
</protein>
<reference evidence="3" key="1">
    <citation type="journal article" date="2019" name="Int. J. Syst. Evol. Microbiol.">
        <title>The Global Catalogue of Microorganisms (GCM) 10K type strain sequencing project: providing services to taxonomists for standard genome sequencing and annotation.</title>
        <authorList>
            <consortium name="The Broad Institute Genomics Platform"/>
            <consortium name="The Broad Institute Genome Sequencing Center for Infectious Disease"/>
            <person name="Wu L."/>
            <person name="Ma J."/>
        </authorList>
    </citation>
    <scope>NUCLEOTIDE SEQUENCE [LARGE SCALE GENOMIC DNA]</scope>
    <source>
        <strain evidence="3">NBRC 15640</strain>
    </source>
</reference>
<evidence type="ECO:0000256" key="1">
    <source>
        <dbReference type="SAM" id="SignalP"/>
    </source>
</evidence>
<dbReference type="AlphaFoldDB" id="A0AAV5NRY0"/>
<accession>A0AAV5NRY0</accession>
<dbReference type="Pfam" id="PF11220">
    <property type="entry name" value="DUF3015"/>
    <property type="match status" value="1"/>
</dbReference>
<organism evidence="2 3">
    <name type="scientific">Vibrio penaeicida</name>
    <dbReference type="NCBI Taxonomy" id="104609"/>
    <lineage>
        <taxon>Bacteria</taxon>
        <taxon>Pseudomonadati</taxon>
        <taxon>Pseudomonadota</taxon>
        <taxon>Gammaproteobacteria</taxon>
        <taxon>Vibrionales</taxon>
        <taxon>Vibrionaceae</taxon>
        <taxon>Vibrio</taxon>
    </lineage>
</organism>
<evidence type="ECO:0000313" key="3">
    <source>
        <dbReference type="Proteomes" id="UP001156690"/>
    </source>
</evidence>
<keyword evidence="3" id="KW-1185">Reference proteome</keyword>
<sequence>MKKITVTALTIASLFTGNAMAEDSINPWTHCGIGAMIFNDNGTAAAISNIIWDLGTTAVSSKISSQESCEGKRVEAAMFIQDNYDHIMEETSQGEGEHLNAMLDILEVEKNAQASVISKVRAEMATQLDAAPQAYYNTVVANI</sequence>
<dbReference type="EMBL" id="BSNX01000030">
    <property type="protein sequence ID" value="GLQ73299.1"/>
    <property type="molecule type" value="Genomic_DNA"/>
</dbReference>